<proteinExistence type="predicted"/>
<dbReference type="EMBL" id="CP000230">
    <property type="protein sequence ID" value="ABC23941.1"/>
    <property type="molecule type" value="Genomic_DNA"/>
</dbReference>
<dbReference type="HOGENOM" id="CLU_1659395_0_0_5"/>
<reference evidence="2 3" key="1">
    <citation type="journal article" date="2011" name="Stand. Genomic Sci.">
        <title>Complete genome sequence of Rhodospirillum rubrum type strain (S1).</title>
        <authorList>
            <person name="Munk A.C."/>
            <person name="Copeland A."/>
            <person name="Lucas S."/>
            <person name="Lapidus A."/>
            <person name="Del Rio T.G."/>
            <person name="Barry K."/>
            <person name="Detter J.C."/>
            <person name="Hammon N."/>
            <person name="Israni S."/>
            <person name="Pitluck S."/>
            <person name="Brettin T."/>
            <person name="Bruce D."/>
            <person name="Han C."/>
            <person name="Tapia R."/>
            <person name="Gilna P."/>
            <person name="Schmutz J."/>
            <person name="Larimer F."/>
            <person name="Land M."/>
            <person name="Kyrpides N.C."/>
            <person name="Mavromatis K."/>
            <person name="Richardson P."/>
            <person name="Rohde M."/>
            <person name="Goker M."/>
            <person name="Klenk H.P."/>
            <person name="Zhang Y."/>
            <person name="Roberts G.P."/>
            <person name="Reslewic S."/>
            <person name="Schwartz D.C."/>
        </authorList>
    </citation>
    <scope>NUCLEOTIDE SEQUENCE [LARGE SCALE GENOMIC DNA]</scope>
    <source>
        <strain evidence="3">ATCC 11170 / ATH 1.1.1 / DSM 467 / LMG 4362 / NCIMB 8255 / S1</strain>
    </source>
</reference>
<evidence type="ECO:0008006" key="4">
    <source>
        <dbReference type="Google" id="ProtNLM"/>
    </source>
</evidence>
<keyword evidence="3" id="KW-1185">Reference proteome</keyword>
<organism evidence="2 3">
    <name type="scientific">Rhodospirillum rubrum (strain ATCC 11170 / ATH 1.1.1 / DSM 467 / LMG 4362 / NCIMB 8255 / S1)</name>
    <dbReference type="NCBI Taxonomy" id="269796"/>
    <lineage>
        <taxon>Bacteria</taxon>
        <taxon>Pseudomonadati</taxon>
        <taxon>Pseudomonadota</taxon>
        <taxon>Alphaproteobacteria</taxon>
        <taxon>Rhodospirillales</taxon>
        <taxon>Rhodospirillaceae</taxon>
        <taxon>Rhodospirillum</taxon>
    </lineage>
</organism>
<evidence type="ECO:0000313" key="3">
    <source>
        <dbReference type="Proteomes" id="UP000001929"/>
    </source>
</evidence>
<keyword evidence="1" id="KW-0175">Coiled coil</keyword>
<dbReference type="PATRIC" id="fig|269796.9.peg.3259"/>
<dbReference type="AlphaFoldDB" id="Q2RPK4"/>
<evidence type="ECO:0000256" key="1">
    <source>
        <dbReference type="SAM" id="Coils"/>
    </source>
</evidence>
<dbReference type="STRING" id="269796.Rru_A3146"/>
<dbReference type="KEGG" id="rru:Rru_A3146"/>
<dbReference type="Proteomes" id="UP000001929">
    <property type="component" value="Chromosome"/>
</dbReference>
<feature type="coiled-coil region" evidence="1">
    <location>
        <begin position="126"/>
        <end position="153"/>
    </location>
</feature>
<sequence>MIRTLLVAAIALSVAGCSTYQREKADLTMGGGQSYRQQQAQERLDEARAKNTSMREEEEMARTELADVQAKLKEVQRDAAAQQKTLLAARKSSKITAARHDQLSRKLDDTTSDYYATALELQSAEAAGSTATSAKKKRELAELEKELKKIDAEISILAK</sequence>
<feature type="coiled-coil region" evidence="1">
    <location>
        <begin position="37"/>
        <end position="85"/>
    </location>
</feature>
<accession>Q2RPK4</accession>
<name>Q2RPK4_RHORT</name>
<dbReference type="PROSITE" id="PS51257">
    <property type="entry name" value="PROKAR_LIPOPROTEIN"/>
    <property type="match status" value="1"/>
</dbReference>
<gene>
    <name evidence="2" type="ordered locus">Rru_A3146</name>
</gene>
<dbReference type="EnsemblBacteria" id="ABC23941">
    <property type="protein sequence ID" value="ABC23941"/>
    <property type="gene ID" value="Rru_A3146"/>
</dbReference>
<dbReference type="RefSeq" id="WP_011390894.1">
    <property type="nucleotide sequence ID" value="NC_007643.1"/>
</dbReference>
<evidence type="ECO:0000313" key="2">
    <source>
        <dbReference type="EMBL" id="ABC23941.1"/>
    </source>
</evidence>
<protein>
    <recommendedName>
        <fullName evidence="4">Lipoprotein</fullName>
    </recommendedName>
</protein>